<dbReference type="InterPro" id="IPR050458">
    <property type="entry name" value="LolB"/>
</dbReference>
<dbReference type="Pfam" id="PF13569">
    <property type="entry name" value="DUF4132"/>
    <property type="match status" value="1"/>
</dbReference>
<evidence type="ECO:0000313" key="2">
    <source>
        <dbReference type="EMBL" id="STK47117.1"/>
    </source>
</evidence>
<sequence>MYPANEPRRLLNAFRVAAEGEFCNAQDEPIDLPADALIGIAHPLEMTAEMRSEFAQLFADYEIIPPLRQLTRRTVLLTPDESASNSLNRWEGKSATVGQLMGMRYKGWESGYEDAFVYDLGEYRLVLKFSPGFNHYNVDSKALMSFRSLRVYSDNKSVTFAELDVFDLSEALSAPDVIFH</sequence>
<dbReference type="InterPro" id="IPR025406">
    <property type="entry name" value="DUF4132"/>
</dbReference>
<evidence type="ECO:0000259" key="1">
    <source>
        <dbReference type="Pfam" id="PF13569"/>
    </source>
</evidence>
<dbReference type="PANTHER" id="PTHR30634">
    <property type="entry name" value="OUTER MEMBRANE LOLAB LIPOPROTEIN INSERTION APPARATUS"/>
    <property type="match status" value="1"/>
</dbReference>
<organism evidence="2 3">
    <name type="scientific">Escherichia coli</name>
    <dbReference type="NCBI Taxonomy" id="562"/>
    <lineage>
        <taxon>Bacteria</taxon>
        <taxon>Pseudomonadati</taxon>
        <taxon>Pseudomonadota</taxon>
        <taxon>Gammaproteobacteria</taxon>
        <taxon>Enterobacterales</taxon>
        <taxon>Enterobacteriaceae</taxon>
        <taxon>Escherichia</taxon>
    </lineage>
</organism>
<protein>
    <submittedName>
        <fullName evidence="2">C-terminal part of molybdate metabolism regulator MolR-like protein</fullName>
    </submittedName>
</protein>
<dbReference type="AlphaFoldDB" id="A0A376ZFC0"/>
<reference evidence="2 3" key="1">
    <citation type="submission" date="2018-06" db="EMBL/GenBank/DDBJ databases">
        <authorList>
            <consortium name="Pathogen Informatics"/>
            <person name="Doyle S."/>
        </authorList>
    </citation>
    <scope>NUCLEOTIDE SEQUENCE [LARGE SCALE GENOMIC DNA]</scope>
    <source>
        <strain evidence="2 3">NCTC8179</strain>
    </source>
</reference>
<dbReference type="PANTHER" id="PTHR30634:SF16">
    <property type="entry name" value="OUTER-MEMBRANE LIPOPROTEIN LOLB"/>
    <property type="match status" value="1"/>
</dbReference>
<name>A0A376ZFC0_ECOLX</name>
<evidence type="ECO:0000313" key="3">
    <source>
        <dbReference type="Proteomes" id="UP000255543"/>
    </source>
</evidence>
<dbReference type="Proteomes" id="UP000255543">
    <property type="component" value="Unassembled WGS sequence"/>
</dbReference>
<dbReference type="EMBL" id="UGEB01000001">
    <property type="protein sequence ID" value="STK47117.1"/>
    <property type="molecule type" value="Genomic_DNA"/>
</dbReference>
<feature type="domain" description="DUF4132" evidence="1">
    <location>
        <begin position="9"/>
        <end position="108"/>
    </location>
</feature>
<proteinExistence type="predicted"/>
<gene>
    <name evidence="2" type="ORF">NCTC8179_00436</name>
</gene>
<accession>A0A376ZFC0</accession>